<dbReference type="EMBL" id="MSDO01000024">
    <property type="protein sequence ID" value="OLO03198.1"/>
    <property type="molecule type" value="Genomic_DNA"/>
</dbReference>
<dbReference type="PROSITE" id="PS50931">
    <property type="entry name" value="HTH_LYSR"/>
    <property type="match status" value="1"/>
</dbReference>
<evidence type="ECO:0000256" key="1">
    <source>
        <dbReference type="ARBA" id="ARBA00009437"/>
    </source>
</evidence>
<evidence type="ECO:0000256" key="4">
    <source>
        <dbReference type="ARBA" id="ARBA00023163"/>
    </source>
</evidence>
<comment type="caution">
    <text evidence="6">The sequence shown here is derived from an EMBL/GenBank/DDBJ whole genome shotgun (WGS) entry which is preliminary data.</text>
</comment>
<comment type="similarity">
    <text evidence="1">Belongs to the LysR transcriptional regulatory family.</text>
</comment>
<sequence length="337" mass="37547">MKFHSADLLPPDWFLRVRLKFRHLQLFVALDDHRNLHRAAERLGMSQPAASKLLGDLEHLLGVSLFDRHSRGVTPNWYGESLIRHARGMLTSLAQASDEINALSEGNAGTVSIGTVLAPAVTLLASAVERVHRDSPHLEVNIDVDVSRNLVPRLRDGEFDFAIARIPSGMPAGDFVFEEIGEEALCFVCRAGHPLASRDTFDLTSMLDYPWVLQPPGALMRQRVEHLFLHHKLAPPQRIINTPDIYMALAMVDKSDSVTVTTQEVADLLCTQPRFAILPSTDALSVQPFGLISLRERRMSPGAAKLMGTLHQMIRERRALDPKEARAASPHYRDVTL</sequence>
<dbReference type="GO" id="GO:0003700">
    <property type="term" value="F:DNA-binding transcription factor activity"/>
    <property type="evidence" value="ECO:0007669"/>
    <property type="project" value="InterPro"/>
</dbReference>
<evidence type="ECO:0000313" key="7">
    <source>
        <dbReference type="Proteomes" id="UP000186878"/>
    </source>
</evidence>
<keyword evidence="2" id="KW-0805">Transcription regulation</keyword>
<proteinExistence type="inferred from homology"/>
<dbReference type="Gene3D" id="3.40.190.10">
    <property type="entry name" value="Periplasmic binding protein-like II"/>
    <property type="match status" value="2"/>
</dbReference>
<feature type="domain" description="HTH lysR-type" evidence="5">
    <location>
        <begin position="19"/>
        <end position="76"/>
    </location>
</feature>
<dbReference type="InterPro" id="IPR050950">
    <property type="entry name" value="HTH-type_LysR_regulators"/>
</dbReference>
<evidence type="ECO:0000256" key="3">
    <source>
        <dbReference type="ARBA" id="ARBA00023125"/>
    </source>
</evidence>
<name>A0A1Q8SP61_9GAMM</name>
<evidence type="ECO:0000259" key="5">
    <source>
        <dbReference type="PROSITE" id="PS50931"/>
    </source>
</evidence>
<dbReference type="RefSeq" id="WP_075571146.1">
    <property type="nucleotide sequence ID" value="NZ_MSDO01000024.1"/>
</dbReference>
<reference evidence="6 7" key="1">
    <citation type="submission" date="2016-12" db="EMBL/GenBank/DDBJ databases">
        <title>Draft genome sequences of strains Salinicola socius SMB35, Salinicola sp. MH3R3-1 and Chromohalobacter sp. SMB17 from the Verkhnekamsk potash mining region of Russia.</title>
        <authorList>
            <person name="Mavrodi D.V."/>
            <person name="Olsson B.E."/>
            <person name="Korsakova E.S."/>
            <person name="Pyankova A."/>
            <person name="Mavrodi O.V."/>
            <person name="Plotnikova E.G."/>
        </authorList>
    </citation>
    <scope>NUCLEOTIDE SEQUENCE [LARGE SCALE GENOMIC DNA]</scope>
    <source>
        <strain evidence="6 7">SMB35</strain>
    </source>
</reference>
<organism evidence="6 7">
    <name type="scientific">Salinicola socius</name>
    <dbReference type="NCBI Taxonomy" id="404433"/>
    <lineage>
        <taxon>Bacteria</taxon>
        <taxon>Pseudomonadati</taxon>
        <taxon>Pseudomonadota</taxon>
        <taxon>Gammaproteobacteria</taxon>
        <taxon>Oceanospirillales</taxon>
        <taxon>Halomonadaceae</taxon>
        <taxon>Salinicola</taxon>
    </lineage>
</organism>
<dbReference type="OrthoDB" id="9814165at2"/>
<dbReference type="Pfam" id="PF00126">
    <property type="entry name" value="HTH_1"/>
    <property type="match status" value="1"/>
</dbReference>
<accession>A0A1Q8SP61</accession>
<dbReference type="InterPro" id="IPR036388">
    <property type="entry name" value="WH-like_DNA-bd_sf"/>
</dbReference>
<dbReference type="InterPro" id="IPR036390">
    <property type="entry name" value="WH_DNA-bd_sf"/>
</dbReference>
<dbReference type="FunFam" id="1.10.10.10:FF:000001">
    <property type="entry name" value="LysR family transcriptional regulator"/>
    <property type="match status" value="1"/>
</dbReference>
<evidence type="ECO:0000313" key="6">
    <source>
        <dbReference type="EMBL" id="OLO03198.1"/>
    </source>
</evidence>
<dbReference type="GO" id="GO:0005829">
    <property type="term" value="C:cytosol"/>
    <property type="evidence" value="ECO:0007669"/>
    <property type="project" value="TreeGrafter"/>
</dbReference>
<dbReference type="PRINTS" id="PR00039">
    <property type="entry name" value="HTHLYSR"/>
</dbReference>
<dbReference type="SUPFAM" id="SSF53850">
    <property type="entry name" value="Periplasmic binding protein-like II"/>
    <property type="match status" value="1"/>
</dbReference>
<dbReference type="InterPro" id="IPR005119">
    <property type="entry name" value="LysR_subst-bd"/>
</dbReference>
<dbReference type="Proteomes" id="UP000186878">
    <property type="component" value="Unassembled WGS sequence"/>
</dbReference>
<dbReference type="PANTHER" id="PTHR30419:SF8">
    <property type="entry name" value="NITROGEN ASSIMILATION TRANSCRIPTIONAL ACTIVATOR-RELATED"/>
    <property type="match status" value="1"/>
</dbReference>
<dbReference type="Pfam" id="PF03466">
    <property type="entry name" value="LysR_substrate"/>
    <property type="match status" value="1"/>
</dbReference>
<evidence type="ECO:0000256" key="2">
    <source>
        <dbReference type="ARBA" id="ARBA00023015"/>
    </source>
</evidence>
<keyword evidence="3" id="KW-0238">DNA-binding</keyword>
<keyword evidence="4" id="KW-0804">Transcription</keyword>
<dbReference type="Gene3D" id="1.10.10.10">
    <property type="entry name" value="Winged helix-like DNA-binding domain superfamily/Winged helix DNA-binding domain"/>
    <property type="match status" value="1"/>
</dbReference>
<keyword evidence="7" id="KW-1185">Reference proteome</keyword>
<gene>
    <name evidence="6" type="ORF">BTW07_15825</name>
</gene>
<dbReference type="SUPFAM" id="SSF46785">
    <property type="entry name" value="Winged helix' DNA-binding domain"/>
    <property type="match status" value="1"/>
</dbReference>
<dbReference type="GO" id="GO:0003677">
    <property type="term" value="F:DNA binding"/>
    <property type="evidence" value="ECO:0007669"/>
    <property type="project" value="UniProtKB-KW"/>
</dbReference>
<dbReference type="AlphaFoldDB" id="A0A1Q8SP61"/>
<dbReference type="PANTHER" id="PTHR30419">
    <property type="entry name" value="HTH-TYPE TRANSCRIPTIONAL REGULATOR YBHD"/>
    <property type="match status" value="1"/>
</dbReference>
<protein>
    <submittedName>
        <fullName evidence="6">Transcriptional regulator</fullName>
    </submittedName>
</protein>
<dbReference type="STRING" id="404433.BTW07_15825"/>
<dbReference type="InterPro" id="IPR000847">
    <property type="entry name" value="LysR_HTH_N"/>
</dbReference>